<sequence length="121" mass="13767">MSQCTFGYSKKPCYADGVWYFRELEDFYCARHAQALRALVSQPYLADLVVGGRNSACIGDVVFRDLSNEDIATAEQLIWETYPDAVAVKYTSVTRSAIAWFPADHEFFSICEGEFEIVERE</sequence>
<proteinExistence type="predicted"/>
<dbReference type="EMBL" id="DRHH01000048">
    <property type="protein sequence ID" value="HEB14013.1"/>
    <property type="molecule type" value="Genomic_DNA"/>
</dbReference>
<protein>
    <submittedName>
        <fullName evidence="1">Uncharacterized protein</fullName>
    </submittedName>
</protein>
<gene>
    <name evidence="1" type="ORF">ENI09_01205</name>
</gene>
<accession>A0A7C1S9X0</accession>
<dbReference type="AlphaFoldDB" id="A0A7C1S9X0"/>
<comment type="caution">
    <text evidence="1">The sequence shown here is derived from an EMBL/GenBank/DDBJ whole genome shotgun (WGS) entry which is preliminary data.</text>
</comment>
<name>A0A7C1S9X0_UNCKA</name>
<organism evidence="1">
    <name type="scientific">candidate division WWE3 bacterium</name>
    <dbReference type="NCBI Taxonomy" id="2053526"/>
    <lineage>
        <taxon>Bacteria</taxon>
        <taxon>Katanobacteria</taxon>
    </lineage>
</organism>
<reference evidence="1" key="1">
    <citation type="journal article" date="2020" name="mSystems">
        <title>Genome- and Community-Level Interaction Insights into Carbon Utilization and Element Cycling Functions of Hydrothermarchaeota in Hydrothermal Sediment.</title>
        <authorList>
            <person name="Zhou Z."/>
            <person name="Liu Y."/>
            <person name="Xu W."/>
            <person name="Pan J."/>
            <person name="Luo Z.H."/>
            <person name="Li M."/>
        </authorList>
    </citation>
    <scope>NUCLEOTIDE SEQUENCE [LARGE SCALE GENOMIC DNA]</scope>
    <source>
        <strain evidence="1">HyVt-365</strain>
    </source>
</reference>
<dbReference type="Proteomes" id="UP000885744">
    <property type="component" value="Unassembled WGS sequence"/>
</dbReference>
<evidence type="ECO:0000313" key="1">
    <source>
        <dbReference type="EMBL" id="HEB14013.1"/>
    </source>
</evidence>